<evidence type="ECO:0000313" key="1">
    <source>
        <dbReference type="EMBL" id="GBG10093.1"/>
    </source>
</evidence>
<sequence>VLPDSDGVSRVPPYSGYTSERMDFWLQGFYLLWRAFPDLFA</sequence>
<feature type="non-terminal residue" evidence="1">
    <location>
        <position position="1"/>
    </location>
</feature>
<comment type="caution">
    <text evidence="1">The sequence shown here is derived from an EMBL/GenBank/DDBJ whole genome shotgun (WGS) entry which is preliminary data.</text>
</comment>
<accession>A0A2R5F1K0</accession>
<dbReference type="AlphaFoldDB" id="A0A2R5F1K0"/>
<organism evidence="1 2">
    <name type="scientific">Paenibacillus agaridevorans</name>
    <dbReference type="NCBI Taxonomy" id="171404"/>
    <lineage>
        <taxon>Bacteria</taxon>
        <taxon>Bacillati</taxon>
        <taxon>Bacillota</taxon>
        <taxon>Bacilli</taxon>
        <taxon>Bacillales</taxon>
        <taxon>Paenibacillaceae</taxon>
        <taxon>Paenibacillus</taxon>
    </lineage>
</organism>
<evidence type="ECO:0000313" key="2">
    <source>
        <dbReference type="Proteomes" id="UP000245202"/>
    </source>
</evidence>
<dbReference type="Proteomes" id="UP000245202">
    <property type="component" value="Unassembled WGS sequence"/>
</dbReference>
<dbReference type="EMBL" id="BDQX01000290">
    <property type="protein sequence ID" value="GBG10093.1"/>
    <property type="molecule type" value="Genomic_DNA"/>
</dbReference>
<name>A0A2R5F1K0_9BACL</name>
<gene>
    <name evidence="1" type="ORF">PAT3040_04805</name>
</gene>
<proteinExistence type="predicted"/>
<protein>
    <submittedName>
        <fullName evidence="1">Uncharacterized protein</fullName>
    </submittedName>
</protein>
<reference evidence="1 2" key="1">
    <citation type="submission" date="2017-08" db="EMBL/GenBank/DDBJ databases">
        <title>Substantial Increase in Enzyme Production by Combined Drug-Resistance Mutations in Paenibacillus agaridevorans.</title>
        <authorList>
            <person name="Tanaka Y."/>
            <person name="Funane K."/>
            <person name="Hosaka T."/>
            <person name="Shiwa Y."/>
            <person name="Fujita N."/>
            <person name="Miyazaki T."/>
            <person name="Yoshikawa H."/>
            <person name="Murakami K."/>
            <person name="Kasahara K."/>
            <person name="Inaoka T."/>
            <person name="Hiraga Y."/>
            <person name="Ochi K."/>
        </authorList>
    </citation>
    <scope>NUCLEOTIDE SEQUENCE [LARGE SCALE GENOMIC DNA]</scope>
    <source>
        <strain evidence="1 2">T-3040</strain>
    </source>
</reference>
<keyword evidence="2" id="KW-1185">Reference proteome</keyword>